<dbReference type="InterPro" id="IPR002110">
    <property type="entry name" value="Ankyrin_rpt"/>
</dbReference>
<dbReference type="Gene3D" id="1.25.40.90">
    <property type="match status" value="1"/>
</dbReference>
<comment type="caution">
    <text evidence="4">The sequence shown here is derived from an EMBL/GenBank/DDBJ whole genome shotgun (WGS) entry which is preliminary data.</text>
</comment>
<accession>A0A8J4PU95</accession>
<feature type="region of interest" description="Disordered" evidence="2">
    <location>
        <begin position="84"/>
        <end position="164"/>
    </location>
</feature>
<organism evidence="4 5">
    <name type="scientific">Polysphondylium violaceum</name>
    <dbReference type="NCBI Taxonomy" id="133409"/>
    <lineage>
        <taxon>Eukaryota</taxon>
        <taxon>Amoebozoa</taxon>
        <taxon>Evosea</taxon>
        <taxon>Eumycetozoa</taxon>
        <taxon>Dictyostelia</taxon>
        <taxon>Dictyosteliales</taxon>
        <taxon>Dictyosteliaceae</taxon>
        <taxon>Polysphondylium</taxon>
    </lineage>
</organism>
<dbReference type="SUPFAM" id="SSF48403">
    <property type="entry name" value="Ankyrin repeat"/>
    <property type="match status" value="1"/>
</dbReference>
<dbReference type="PROSITE" id="PS50181">
    <property type="entry name" value="FBOX"/>
    <property type="match status" value="1"/>
</dbReference>
<dbReference type="PANTHER" id="PTHR37416:SF1">
    <property type="entry name" value="CYCLIN-LIKE F-BOX CONTAINING PROTEIN"/>
    <property type="match status" value="1"/>
</dbReference>
<name>A0A8J4PU95_9MYCE</name>
<evidence type="ECO:0000313" key="4">
    <source>
        <dbReference type="EMBL" id="KAF2072724.1"/>
    </source>
</evidence>
<dbReference type="SMART" id="SM00256">
    <property type="entry name" value="FBOX"/>
    <property type="match status" value="1"/>
</dbReference>
<dbReference type="InterPro" id="IPR029004">
    <property type="entry name" value="Ribosomal_eL28/Mak16"/>
</dbReference>
<evidence type="ECO:0000256" key="1">
    <source>
        <dbReference type="PROSITE-ProRule" id="PRU00023"/>
    </source>
</evidence>
<dbReference type="Proteomes" id="UP000695562">
    <property type="component" value="Unassembled WGS sequence"/>
</dbReference>
<feature type="compositionally biased region" description="Low complexity" evidence="2">
    <location>
        <begin position="88"/>
        <end position="141"/>
    </location>
</feature>
<feature type="domain" description="F-box" evidence="3">
    <location>
        <begin position="312"/>
        <end position="357"/>
    </location>
</feature>
<dbReference type="PROSITE" id="PS50088">
    <property type="entry name" value="ANK_REPEAT"/>
    <property type="match status" value="1"/>
</dbReference>
<sequence length="852" mass="96426">MSTWRNDMFAAVQGGKISMSTVKELADRVVQDVLHKPSHIKYYVGYLNEITRSCKSNQNISVLYIIDAIIRAVHKIIDSIAMKQQHKSSSSSSHTKGSISPTLASPSSSPLLESSPSSPTTGSSSSSSSSSSPSSSTPSSPIKKPINDHNHKHHHHRQENNHSSTNDILQIFYNPLQSVLENNEKKILETTPEDHCKKLIKLLNVWIVRNDFDILLIKRWTNRIVDDLNINIDDVLTGKEDKSSSSMTTTTITTTTTSSMQNDKKRKIGDHHNFDINSVLDPNYKHHKGSLASSSDHLATTMVPASLLVNHSNQFEILPNEMVYTIISYLDFLDLIRVSFVSRSFYNFVFSHVWKKLSFENQVISSFHLRKIVHTFSYVTHINLAFCLYVDNEAILTLSKYCHQLETIILSGCKIDQDPLVELVSQSPFLKYLNISQNPSSFSSKTLFRHLFKRIYLRKLNISCCHSLIFLLLQAKKIPKSLKSINIDCYCGHFNSNLFQYKFGLETFLEKHKSTVKKMRIIEKIDIISSVTLIDTNIWKKTLIGDELFTKNLILTEKHSSINERCLLGQTPLHVASSNGKISLIDILLEGGANYKILDLYGQSPLMVSKTIFIAQKLLEKGVRAITEFEKSFSNVIPIIVKYFNFLRPVHMLNKSTEYHPTEAIPQDPLEEELLILLEYVSKVYKLSRISSPEIFQQSQIILSLLLKNMDFFKLNTAYRKMSQDLIWSIIKKNNAFRMERAGVVFSSEPGNLRNMNSPKYSGLARSKVVDVAAKDGKIVVSSKVVKKTASPATANKTTTFNTVNYRRTARFVKNLTSQYAPELRAAALGRLHRLQAVAKNQKAAAKKATKN</sequence>
<evidence type="ECO:0000313" key="5">
    <source>
        <dbReference type="Proteomes" id="UP000695562"/>
    </source>
</evidence>
<dbReference type="Pfam" id="PF01778">
    <property type="entry name" value="Ribosomal_L28e"/>
    <property type="match status" value="1"/>
</dbReference>
<gene>
    <name evidence="4" type="ORF">CYY_005965</name>
</gene>
<keyword evidence="5" id="KW-1185">Reference proteome</keyword>
<dbReference type="InterPro" id="IPR036770">
    <property type="entry name" value="Ankyrin_rpt-contain_sf"/>
</dbReference>
<evidence type="ECO:0000259" key="3">
    <source>
        <dbReference type="PROSITE" id="PS50181"/>
    </source>
</evidence>
<dbReference type="InterPro" id="IPR032675">
    <property type="entry name" value="LRR_dom_sf"/>
</dbReference>
<feature type="repeat" description="ANK" evidence="1">
    <location>
        <begin position="568"/>
        <end position="600"/>
    </location>
</feature>
<evidence type="ECO:0000256" key="2">
    <source>
        <dbReference type="SAM" id="MobiDB-lite"/>
    </source>
</evidence>
<dbReference type="Gene3D" id="3.80.10.10">
    <property type="entry name" value="Ribonuclease Inhibitor"/>
    <property type="match status" value="1"/>
</dbReference>
<dbReference type="SUPFAM" id="SSF52047">
    <property type="entry name" value="RNI-like"/>
    <property type="match status" value="1"/>
</dbReference>
<dbReference type="Gene3D" id="1.25.40.20">
    <property type="entry name" value="Ankyrin repeat-containing domain"/>
    <property type="match status" value="1"/>
</dbReference>
<dbReference type="OrthoDB" id="338850at2759"/>
<protein>
    <recommendedName>
        <fullName evidence="3">F-box domain-containing protein</fullName>
    </recommendedName>
</protein>
<dbReference type="InterPro" id="IPR001810">
    <property type="entry name" value="F-box_dom"/>
</dbReference>
<reference evidence="4" key="1">
    <citation type="submission" date="2020-01" db="EMBL/GenBank/DDBJ databases">
        <title>Development of genomics and gene disruption for Polysphondylium violaceum indicates a role for the polyketide synthase stlB in stalk morphogenesis.</title>
        <authorList>
            <person name="Narita B."/>
            <person name="Kawabe Y."/>
            <person name="Kin K."/>
            <person name="Saito T."/>
            <person name="Gibbs R."/>
            <person name="Kuspa A."/>
            <person name="Muzny D."/>
            <person name="Queller D."/>
            <person name="Richards S."/>
            <person name="Strassman J."/>
            <person name="Sucgang R."/>
            <person name="Worley K."/>
            <person name="Schaap P."/>
        </authorList>
    </citation>
    <scope>NUCLEOTIDE SEQUENCE</scope>
    <source>
        <strain evidence="4">QSvi11</strain>
    </source>
</reference>
<keyword evidence="1" id="KW-0040">ANK repeat</keyword>
<dbReference type="PROSITE" id="PS50297">
    <property type="entry name" value="ANK_REP_REGION"/>
    <property type="match status" value="1"/>
</dbReference>
<dbReference type="InterPro" id="IPR008942">
    <property type="entry name" value="ENTH_VHS"/>
</dbReference>
<dbReference type="EMBL" id="AJWJ01000253">
    <property type="protein sequence ID" value="KAF2072724.1"/>
    <property type="molecule type" value="Genomic_DNA"/>
</dbReference>
<dbReference type="PANTHER" id="PTHR37416">
    <property type="entry name" value="F-BOX DOMAIN-CONTAINING PROTEIN"/>
    <property type="match status" value="1"/>
</dbReference>
<dbReference type="Pfam" id="PF12796">
    <property type="entry name" value="Ank_2"/>
    <property type="match status" value="1"/>
</dbReference>
<dbReference type="AlphaFoldDB" id="A0A8J4PU95"/>
<dbReference type="Pfam" id="PF12937">
    <property type="entry name" value="F-box-like"/>
    <property type="match status" value="1"/>
</dbReference>
<dbReference type="SMART" id="SM00248">
    <property type="entry name" value="ANK"/>
    <property type="match status" value="1"/>
</dbReference>
<dbReference type="Gene3D" id="3.30.390.110">
    <property type="match status" value="1"/>
</dbReference>
<proteinExistence type="predicted"/>